<feature type="domain" description="Endonuclease/exonuclease/phosphatase" evidence="1">
    <location>
        <begin position="40"/>
        <end position="181"/>
    </location>
</feature>
<gene>
    <name evidence="3" type="primary">BnaA04g21200D</name>
    <name evidence="3" type="ORF">GSBRNA2T00005469001</name>
</gene>
<dbReference type="OMA" id="IMECISI"/>
<evidence type="ECO:0000259" key="1">
    <source>
        <dbReference type="Pfam" id="PF03372"/>
    </source>
</evidence>
<dbReference type="PaxDb" id="3708-A0A078G0E6"/>
<evidence type="ECO:0000313" key="3">
    <source>
        <dbReference type="EMBL" id="CDY18467.1"/>
    </source>
</evidence>
<dbReference type="STRING" id="3708.A0A078G0E6"/>
<dbReference type="PANTHER" id="PTHR33116:SF66">
    <property type="entry name" value="REVERSE TRANSCRIPTASE ZINC-BINDING DOMAIN-CONTAINING PROTEIN"/>
    <property type="match status" value="1"/>
</dbReference>
<dbReference type="GO" id="GO:0003824">
    <property type="term" value="F:catalytic activity"/>
    <property type="evidence" value="ECO:0007669"/>
    <property type="project" value="InterPro"/>
</dbReference>
<dbReference type="Gene3D" id="3.60.10.10">
    <property type="entry name" value="Endonuclease/exonuclease/phosphatase"/>
    <property type="match status" value="1"/>
</dbReference>
<evidence type="ECO:0000313" key="4">
    <source>
        <dbReference type="Proteomes" id="UP000028999"/>
    </source>
</evidence>
<dbReference type="EMBL" id="LK032085">
    <property type="protein sequence ID" value="CDY18467.1"/>
    <property type="molecule type" value="Genomic_DNA"/>
</dbReference>
<reference evidence="3 4" key="1">
    <citation type="journal article" date="2014" name="Science">
        <title>Plant genetics. Early allopolyploid evolution in the post-Neolithic Brassica napus oilseed genome.</title>
        <authorList>
            <person name="Chalhoub B."/>
            <person name="Denoeud F."/>
            <person name="Liu S."/>
            <person name="Parkin I.A."/>
            <person name="Tang H."/>
            <person name="Wang X."/>
            <person name="Chiquet J."/>
            <person name="Belcram H."/>
            <person name="Tong C."/>
            <person name="Samans B."/>
            <person name="Correa M."/>
            <person name="Da Silva C."/>
            <person name="Just J."/>
            <person name="Falentin C."/>
            <person name="Koh C.S."/>
            <person name="Le Clainche I."/>
            <person name="Bernard M."/>
            <person name="Bento P."/>
            <person name="Noel B."/>
            <person name="Labadie K."/>
            <person name="Alberti A."/>
            <person name="Charles M."/>
            <person name="Arnaud D."/>
            <person name="Guo H."/>
            <person name="Daviaud C."/>
            <person name="Alamery S."/>
            <person name="Jabbari K."/>
            <person name="Zhao M."/>
            <person name="Edger P.P."/>
            <person name="Chelaifa H."/>
            <person name="Tack D."/>
            <person name="Lassalle G."/>
            <person name="Mestiri I."/>
            <person name="Schnel N."/>
            <person name="Le Paslier M.C."/>
            <person name="Fan G."/>
            <person name="Renault V."/>
            <person name="Bayer P.E."/>
            <person name="Golicz A.A."/>
            <person name="Manoli S."/>
            <person name="Lee T.H."/>
            <person name="Thi V.H."/>
            <person name="Chalabi S."/>
            <person name="Hu Q."/>
            <person name="Fan C."/>
            <person name="Tollenaere R."/>
            <person name="Lu Y."/>
            <person name="Battail C."/>
            <person name="Shen J."/>
            <person name="Sidebottom C.H."/>
            <person name="Wang X."/>
            <person name="Canaguier A."/>
            <person name="Chauveau A."/>
            <person name="Berard A."/>
            <person name="Deniot G."/>
            <person name="Guan M."/>
            <person name="Liu Z."/>
            <person name="Sun F."/>
            <person name="Lim Y.P."/>
            <person name="Lyons E."/>
            <person name="Town C.D."/>
            <person name="Bancroft I."/>
            <person name="Wang X."/>
            <person name="Meng J."/>
            <person name="Ma J."/>
            <person name="Pires J.C."/>
            <person name="King G.J."/>
            <person name="Brunel D."/>
            <person name="Delourme R."/>
            <person name="Renard M."/>
            <person name="Aury J.M."/>
            <person name="Adams K.L."/>
            <person name="Batley J."/>
            <person name="Snowdon R.J."/>
            <person name="Tost J."/>
            <person name="Edwards D."/>
            <person name="Zhou Y."/>
            <person name="Hua W."/>
            <person name="Sharpe A.G."/>
            <person name="Paterson A.H."/>
            <person name="Guan C."/>
            <person name="Wincker P."/>
        </authorList>
    </citation>
    <scope>NUCLEOTIDE SEQUENCE [LARGE SCALE GENOMIC DNA]</scope>
    <source>
        <strain evidence="4">cv. Darmor-bzh</strain>
    </source>
</reference>
<sequence>MSKVCRGWNFTSNHSKDADGRIILIWKDTVAVRVLQQSRQSVTCEVKLPGSPQFVFTAIYAENERADRNDLWVELLSLYQTYSLDTVPWILGGDFNQIIHPAEHSLPEVSSLTSDMVELRDCFTQMGIYDLRFQGSLFTWSNHRPEDPITKKLDRLLINNPVLTLFPNCSAFFHPTLTSDHCPCTLDLATKIPAAGNRPFKFYNYLTKHPSFNQVVIDAWTQAGDTIQALNAPSTHLFEMEKQALQTWNFLRGIEESYFRQRSRVNWLKEGDQNTTFFFRMVQTRMNFNFIRSFLLSSGVIISDPIQMSVHAVTHFQQILGPSPAPVLGVLSTTQCVQKSSFFASGLSTAETDLIQFSTGMPMGALPVRYLGVPLCTKKLSMLHCEVLMQQIKSRLSSWSTKSLSFAGRLLLIKTVITGIMTFWCSTFILPQACVKRINSLCGVFLWKGDIEEHHSARVILGWGLQTSPTCVLCNCFPESRNHLFFDCHYAWSIWGTLASRCGFQPERSWDCVLGQLQAQSRNSLTGTLLRLCWQACIYWTWTERNGRLHRQTFRTPESVSRTLVRQITDRISSLRDSNPAVASSLMQQWLA</sequence>
<dbReference type="SUPFAM" id="SSF56219">
    <property type="entry name" value="DNase I-like"/>
    <property type="match status" value="1"/>
</dbReference>
<protein>
    <submittedName>
        <fullName evidence="3">BnaA04g21200D protein</fullName>
    </submittedName>
</protein>
<dbReference type="Pfam" id="PF13966">
    <property type="entry name" value="zf-RVT"/>
    <property type="match status" value="1"/>
</dbReference>
<dbReference type="Pfam" id="PF03372">
    <property type="entry name" value="Exo_endo_phos"/>
    <property type="match status" value="1"/>
</dbReference>
<evidence type="ECO:0000259" key="2">
    <source>
        <dbReference type="Pfam" id="PF13966"/>
    </source>
</evidence>
<dbReference type="PANTHER" id="PTHR33116">
    <property type="entry name" value="REVERSE TRANSCRIPTASE ZINC-BINDING DOMAIN-CONTAINING PROTEIN-RELATED-RELATED"/>
    <property type="match status" value="1"/>
</dbReference>
<organism evidence="3 4">
    <name type="scientific">Brassica napus</name>
    <name type="common">Rape</name>
    <dbReference type="NCBI Taxonomy" id="3708"/>
    <lineage>
        <taxon>Eukaryota</taxon>
        <taxon>Viridiplantae</taxon>
        <taxon>Streptophyta</taxon>
        <taxon>Embryophyta</taxon>
        <taxon>Tracheophyta</taxon>
        <taxon>Spermatophyta</taxon>
        <taxon>Magnoliopsida</taxon>
        <taxon>eudicotyledons</taxon>
        <taxon>Gunneridae</taxon>
        <taxon>Pentapetalae</taxon>
        <taxon>rosids</taxon>
        <taxon>malvids</taxon>
        <taxon>Brassicales</taxon>
        <taxon>Brassicaceae</taxon>
        <taxon>Brassiceae</taxon>
        <taxon>Brassica</taxon>
    </lineage>
</organism>
<name>A0A078G0E6_BRANA</name>
<dbReference type="InterPro" id="IPR026960">
    <property type="entry name" value="RVT-Znf"/>
</dbReference>
<dbReference type="InterPro" id="IPR036691">
    <property type="entry name" value="Endo/exonu/phosph_ase_sf"/>
</dbReference>
<dbReference type="AlphaFoldDB" id="A0A078G0E6"/>
<accession>A0A078G0E6</accession>
<dbReference type="Gramene" id="CDY18467">
    <property type="protein sequence ID" value="CDY18467"/>
    <property type="gene ID" value="GSBRNA2T00005469001"/>
</dbReference>
<dbReference type="Proteomes" id="UP000028999">
    <property type="component" value="Unassembled WGS sequence"/>
</dbReference>
<keyword evidence="4" id="KW-1185">Reference proteome</keyword>
<dbReference type="InterPro" id="IPR005135">
    <property type="entry name" value="Endo/exonuclease/phosphatase"/>
</dbReference>
<feature type="domain" description="Reverse transcriptase zinc-binding" evidence="2">
    <location>
        <begin position="442"/>
        <end position="495"/>
    </location>
</feature>
<proteinExistence type="predicted"/>